<evidence type="ECO:0000256" key="2">
    <source>
        <dbReference type="SAM" id="MobiDB-lite"/>
    </source>
</evidence>
<evidence type="ECO:0000313" key="5">
    <source>
        <dbReference type="Proteomes" id="UP000193719"/>
    </source>
</evidence>
<proteinExistence type="predicted"/>
<feature type="region of interest" description="Disordered" evidence="2">
    <location>
        <begin position="324"/>
        <end position="586"/>
    </location>
</feature>
<feature type="compositionally biased region" description="Basic and acidic residues" evidence="2">
    <location>
        <begin position="546"/>
        <end position="561"/>
    </location>
</feature>
<evidence type="ECO:0000259" key="3">
    <source>
        <dbReference type="PROSITE" id="PS50102"/>
    </source>
</evidence>
<keyword evidence="5" id="KW-1185">Reference proteome</keyword>
<evidence type="ECO:0000313" key="4">
    <source>
        <dbReference type="EMBL" id="ORX59089.1"/>
    </source>
</evidence>
<gene>
    <name evidence="4" type="ORF">BCR36DRAFT_579722</name>
</gene>
<dbReference type="InterPro" id="IPR035979">
    <property type="entry name" value="RBD_domain_sf"/>
</dbReference>
<name>A0A1Y1VKU1_9FUNG</name>
<feature type="compositionally biased region" description="Basic and acidic residues" evidence="2">
    <location>
        <begin position="396"/>
        <end position="515"/>
    </location>
</feature>
<feature type="region of interest" description="Disordered" evidence="2">
    <location>
        <begin position="692"/>
        <end position="767"/>
    </location>
</feature>
<feature type="domain" description="RRM" evidence="3">
    <location>
        <begin position="240"/>
        <end position="315"/>
    </location>
</feature>
<accession>A0A1Y1VKU1</accession>
<reference evidence="4 5" key="1">
    <citation type="submission" date="2016-08" db="EMBL/GenBank/DDBJ databases">
        <title>Genomes of anaerobic fungi encode conserved fungal cellulosomes for biomass hydrolysis.</title>
        <authorList>
            <consortium name="DOE Joint Genome Institute"/>
            <person name="Haitjema C.H."/>
            <person name="Gilmore S.P."/>
            <person name="Henske J.K."/>
            <person name="Solomon K.V."/>
            <person name="De Groot R."/>
            <person name="Kuo A."/>
            <person name="Mondo S.J."/>
            <person name="Salamov A.A."/>
            <person name="Labutti K."/>
            <person name="Zhao Z."/>
            <person name="Chiniquy J."/>
            <person name="Barry K."/>
            <person name="Brewer H.M."/>
            <person name="Purvine S.O."/>
            <person name="Wright A.T."/>
            <person name="Boxma B."/>
            <person name="Van Alen T."/>
            <person name="Hackstein J.H."/>
            <person name="Baker S.E."/>
            <person name="Grigoriev I.V."/>
            <person name="O'Malley M.A."/>
        </authorList>
    </citation>
    <scope>NUCLEOTIDE SEQUENCE [LARGE SCALE GENOMIC DNA]</scope>
    <source>
        <strain evidence="5">finn</strain>
    </source>
</reference>
<dbReference type="OrthoDB" id="10670898at2759"/>
<keyword evidence="1" id="KW-0694">RNA-binding</keyword>
<sequence length="1403" mass="156880">MKIKDDSSSFKTCPTISSNIVIEIQSNTIEPIKILKDKIDKSEKIGENESKIIHDLSNTRENNNKSIMNTKVKSEEIVDKSIMSTDKKNEVKSKEIDDKSIMSTDKKNEVKSKEIDDKSIMSTDKKNEVKSKEIDDKSIMSTDKKNEVKSKEIDDKSIMSTDKKNEVKSKEIDDKSIMSTDKKNDVKSKEISHPVKIKKENNVIKSPKIKKGKKVIDKSIENMDSTPKKVKKEKNTENREILHIRNISKQTTEKELLSNFEIIGDIDEFHYLTRSASINEGIIIYKYKGHGEEAIQLMNNVKINGKLCKLKLVDEDEKDTLMKKENKSVARVKKSSETENSKGSDKIDNKLKSPKKISTPIENESLKKEGTKRKLPEKDDTIEKQKSQKKIASSTPKKDTTKKIESNKSKDVSEKTPTKKGESNKSKDVSEKTPNKKGESNKSKNVSEKTPTKKGESNKSKNVSEKTPNKKGESNKSKDVSEKTPNKKGESNKSKDVSEKVTTKKVESNKSKNASEKATTSTNSKKRKLAEETETQKKSSKRKATEKKNSTDNIKENETTTKSESTNETSKHPKTNSKSKIKTEPTESKSQGDIIKFFFIKRIVMNQVVSIYSVLEEYGNILSFEYIKNKKFEGLWNLYIKLEGKPSKLEELIEIRKISVDGEKIKCKEITEETFKEKIDFINKSNDYRYSNNDKYNEEMKNSENKRSHKNNPSENPIEKDKSKTSDHSIKEEIKEQKSKKRTKEATTKKKATTKKPTKKSKKTVSDTIKETQNIKYDLINELHDYSYNVFSPNKDVLHNHTQCSLFPHSNDEMNSIDSHSADDKKSNNISPIQASFIYRPAAMPQSTPHDIDIQNNLTSPAFGKNTMINTASTIGVSLSQIELSNPNDNIVHATTSDVALSLNQHHFDDRSIHKAKSIINNTTEIINNPKIEHKKTLIVPSNAITSNSNPSDLLNPSSKLLNHSSNSTLNENFIPNTTKIDYDLKKTFDLNKVSMNDVKSTAQPTALSIDLTKSNANTFLNHPFYINNYYSEFNPTNDKNSYISIFGEEEEDDESPFKSNINFNTMETNELTMLQNLRSLHQPNTTDPMLVSPTASHFSMAPLNATNLSIPGVQTSNLPVTPSMNSSKLPLTVGASLINSTSTTTALPTGGTFHPSSSLPNSALNSPTRNLPLRSLSTNNSPLQPTPKATSLSNLSFNPAVPTVPSQSNPLYNPPPLNSIGSNLSSNLQQTRLTPSNTIPTIDLTQSSLPMSITKPEMNSLVEESFDTMPTMDTMPKMTEIKRETSTTNLNYSSFPTASSQDAAMTMGMNMNLGMNLGMNMNMSRSMANAPLTQPSSLPLMTMSNVNANTYPLTNTNPVSSLSLMSPTSTPPQPSSNNGNIVPSMSSVPQDDMPIMSPHPIY</sequence>
<dbReference type="SUPFAM" id="SSF54928">
    <property type="entry name" value="RNA-binding domain, RBD"/>
    <property type="match status" value="1"/>
</dbReference>
<feature type="region of interest" description="Disordered" evidence="2">
    <location>
        <begin position="1147"/>
        <end position="1200"/>
    </location>
</feature>
<feature type="compositionally biased region" description="Basic and acidic residues" evidence="2">
    <location>
        <begin position="695"/>
        <end position="706"/>
    </location>
</feature>
<dbReference type="PROSITE" id="PS50102">
    <property type="entry name" value="RRM"/>
    <property type="match status" value="1"/>
</dbReference>
<feature type="compositionally biased region" description="Basic and acidic residues" evidence="2">
    <location>
        <begin position="364"/>
        <end position="386"/>
    </location>
</feature>
<protein>
    <recommendedName>
        <fullName evidence="3">RRM domain-containing protein</fullName>
    </recommendedName>
</protein>
<feature type="compositionally biased region" description="Basic and acidic residues" evidence="2">
    <location>
        <begin position="717"/>
        <end position="737"/>
    </location>
</feature>
<dbReference type="SMART" id="SM00360">
    <property type="entry name" value="RRM"/>
    <property type="match status" value="1"/>
</dbReference>
<feature type="compositionally biased region" description="Basic and acidic residues" evidence="2">
    <location>
        <begin position="324"/>
        <end position="351"/>
    </location>
</feature>
<feature type="compositionally biased region" description="Polar residues" evidence="2">
    <location>
        <begin position="1176"/>
        <end position="1198"/>
    </location>
</feature>
<feature type="compositionally biased region" description="Polar residues" evidence="2">
    <location>
        <begin position="1378"/>
        <end position="1390"/>
    </location>
</feature>
<dbReference type="Gene3D" id="3.30.70.330">
    <property type="match status" value="1"/>
</dbReference>
<dbReference type="InterPro" id="IPR012677">
    <property type="entry name" value="Nucleotide-bd_a/b_plait_sf"/>
</dbReference>
<evidence type="ECO:0000256" key="1">
    <source>
        <dbReference type="PROSITE-ProRule" id="PRU00176"/>
    </source>
</evidence>
<feature type="region of interest" description="Disordered" evidence="2">
    <location>
        <begin position="81"/>
        <end position="156"/>
    </location>
</feature>
<dbReference type="EMBL" id="MCFH01000003">
    <property type="protein sequence ID" value="ORX59089.1"/>
    <property type="molecule type" value="Genomic_DNA"/>
</dbReference>
<feature type="compositionally biased region" description="Basic residues" evidence="2">
    <location>
        <begin position="738"/>
        <end position="763"/>
    </location>
</feature>
<feature type="compositionally biased region" description="Low complexity" evidence="2">
    <location>
        <begin position="1147"/>
        <end position="1168"/>
    </location>
</feature>
<reference evidence="4 5" key="2">
    <citation type="submission" date="2016-08" db="EMBL/GenBank/DDBJ databases">
        <title>Pervasive Adenine N6-methylation of Active Genes in Fungi.</title>
        <authorList>
            <consortium name="DOE Joint Genome Institute"/>
            <person name="Mondo S.J."/>
            <person name="Dannebaum R.O."/>
            <person name="Kuo R.C."/>
            <person name="Labutti K."/>
            <person name="Haridas S."/>
            <person name="Kuo A."/>
            <person name="Salamov A."/>
            <person name="Ahrendt S.R."/>
            <person name="Lipzen A."/>
            <person name="Sullivan W."/>
            <person name="Andreopoulos W.B."/>
            <person name="Clum A."/>
            <person name="Lindquist E."/>
            <person name="Daum C."/>
            <person name="Ramamoorthy G.K."/>
            <person name="Gryganskyi A."/>
            <person name="Culley D."/>
            <person name="Magnuson J.K."/>
            <person name="James T.Y."/>
            <person name="O'Malley M.A."/>
            <person name="Stajich J.E."/>
            <person name="Spatafora J.W."/>
            <person name="Visel A."/>
            <person name="Grigoriev I.V."/>
        </authorList>
    </citation>
    <scope>NUCLEOTIDE SEQUENCE [LARGE SCALE GENOMIC DNA]</scope>
    <source>
        <strain evidence="5">finn</strain>
    </source>
</reference>
<dbReference type="CDD" id="cd00590">
    <property type="entry name" value="RRM_SF"/>
    <property type="match status" value="1"/>
</dbReference>
<comment type="caution">
    <text evidence="4">The sequence shown here is derived from an EMBL/GenBank/DDBJ whole genome shotgun (WGS) entry which is preliminary data.</text>
</comment>
<dbReference type="InterPro" id="IPR000504">
    <property type="entry name" value="RRM_dom"/>
</dbReference>
<dbReference type="STRING" id="1754191.A0A1Y1VKU1"/>
<feature type="region of interest" description="Disordered" evidence="2">
    <location>
        <begin position="1360"/>
        <end position="1403"/>
    </location>
</feature>
<feature type="compositionally biased region" description="Low complexity" evidence="2">
    <location>
        <begin position="1360"/>
        <end position="1369"/>
    </location>
</feature>
<organism evidence="4 5">
    <name type="scientific">Piromyces finnis</name>
    <dbReference type="NCBI Taxonomy" id="1754191"/>
    <lineage>
        <taxon>Eukaryota</taxon>
        <taxon>Fungi</taxon>
        <taxon>Fungi incertae sedis</taxon>
        <taxon>Chytridiomycota</taxon>
        <taxon>Chytridiomycota incertae sedis</taxon>
        <taxon>Neocallimastigomycetes</taxon>
        <taxon>Neocallimastigales</taxon>
        <taxon>Neocallimastigaceae</taxon>
        <taxon>Piromyces</taxon>
    </lineage>
</organism>
<dbReference type="Proteomes" id="UP000193719">
    <property type="component" value="Unassembled WGS sequence"/>
</dbReference>
<dbReference type="GO" id="GO:0003723">
    <property type="term" value="F:RNA binding"/>
    <property type="evidence" value="ECO:0007669"/>
    <property type="project" value="UniProtKB-UniRule"/>
</dbReference>